<dbReference type="InterPro" id="IPR016020">
    <property type="entry name" value="Transl_init_fac_sub12_N_euk"/>
</dbReference>
<keyword evidence="1 4" id="KW-0963">Cytoplasm</keyword>
<accession>A0AA39RBB3</accession>
<dbReference type="PANTHER" id="PTHR13022">
    <property type="entry name" value="EUKARYOTIC TRANSLATION INITIATION FACTOR 3 SUBUNIT 11"/>
    <property type="match status" value="1"/>
</dbReference>
<proteinExistence type="inferred from homology"/>
<dbReference type="GO" id="GO:0006446">
    <property type="term" value="P:regulation of translational initiation"/>
    <property type="evidence" value="ECO:0007669"/>
    <property type="project" value="InterPro"/>
</dbReference>
<feature type="domain" description="PCI" evidence="5">
    <location>
        <begin position="46"/>
        <end position="228"/>
    </location>
</feature>
<evidence type="ECO:0000313" key="6">
    <source>
        <dbReference type="EMBL" id="KAK0517281.1"/>
    </source>
</evidence>
<sequence>MGIAFDYAPDRPEHIEAILNGLDRYNPETTNIFQDYVTQQCEDRTYDCYANLALLKLYQFNPHLTRDEPTTNILVKALTVFPSPDFSLLLHLLPPHILSPTTNNTAPTPSAVDTPLSEAVQKLSLLNSLLETANYSGFWSTLDSDDLYADLIADVNGFEELMRVRIASCVGQGCREVERGVCEGWLNLRGREFESFVGEICGWGVDGEVVRIPVNKENEAKGTVVREEVKFDQFSRVIRRAYEQPA</sequence>
<dbReference type="GO" id="GO:0003743">
    <property type="term" value="F:translation initiation factor activity"/>
    <property type="evidence" value="ECO:0007669"/>
    <property type="project" value="UniProtKB-UniRule"/>
</dbReference>
<dbReference type="InterPro" id="IPR016024">
    <property type="entry name" value="ARM-type_fold"/>
</dbReference>
<keyword evidence="7" id="KW-1185">Reference proteome</keyword>
<protein>
    <recommendedName>
        <fullName evidence="4">Eukaryotic translation initiation factor 3 subunit K</fullName>
        <shortName evidence="4">eIF3k</shortName>
    </recommendedName>
    <alternativeName>
        <fullName evidence="4">eIF-3 p25</fullName>
    </alternativeName>
</protein>
<dbReference type="InterPro" id="IPR036388">
    <property type="entry name" value="WH-like_DNA-bd_sf"/>
</dbReference>
<organism evidence="6 7">
    <name type="scientific">Cladonia borealis</name>
    <dbReference type="NCBI Taxonomy" id="184061"/>
    <lineage>
        <taxon>Eukaryota</taxon>
        <taxon>Fungi</taxon>
        <taxon>Dikarya</taxon>
        <taxon>Ascomycota</taxon>
        <taxon>Pezizomycotina</taxon>
        <taxon>Lecanoromycetes</taxon>
        <taxon>OSLEUM clade</taxon>
        <taxon>Lecanoromycetidae</taxon>
        <taxon>Lecanorales</taxon>
        <taxon>Lecanorineae</taxon>
        <taxon>Cladoniaceae</taxon>
        <taxon>Cladonia</taxon>
    </lineage>
</organism>
<dbReference type="GO" id="GO:0033290">
    <property type="term" value="C:eukaryotic 48S preinitiation complex"/>
    <property type="evidence" value="ECO:0007669"/>
    <property type="project" value="UniProtKB-UniRule"/>
</dbReference>
<evidence type="ECO:0000256" key="1">
    <source>
        <dbReference type="ARBA" id="ARBA00022490"/>
    </source>
</evidence>
<reference evidence="6" key="1">
    <citation type="submission" date="2023-03" db="EMBL/GenBank/DDBJ databases">
        <title>Complete genome of Cladonia borealis.</title>
        <authorList>
            <person name="Park H."/>
        </authorList>
    </citation>
    <scope>NUCLEOTIDE SEQUENCE</scope>
    <source>
        <strain evidence="6">ANT050790</strain>
    </source>
</reference>
<evidence type="ECO:0000256" key="4">
    <source>
        <dbReference type="HAMAP-Rule" id="MF_03010"/>
    </source>
</evidence>
<comment type="subunit">
    <text evidence="4">Component of the eukaryotic translation initiation factor 3 (eIF-3) complex.</text>
</comment>
<dbReference type="FunFam" id="1.25.40.250:FF:000003">
    <property type="entry name" value="Eukaryotic translation initiation factor 3 subunit K"/>
    <property type="match status" value="1"/>
</dbReference>
<dbReference type="Gene3D" id="1.10.10.10">
    <property type="entry name" value="Winged helix-like DNA-binding domain superfamily/Winged helix DNA-binding domain"/>
    <property type="match status" value="1"/>
</dbReference>
<evidence type="ECO:0000256" key="2">
    <source>
        <dbReference type="ARBA" id="ARBA00022540"/>
    </source>
</evidence>
<dbReference type="SUPFAM" id="SSF48371">
    <property type="entry name" value="ARM repeat"/>
    <property type="match status" value="1"/>
</dbReference>
<dbReference type="Proteomes" id="UP001166286">
    <property type="component" value="Unassembled WGS sequence"/>
</dbReference>
<dbReference type="Gene3D" id="1.25.40.250">
    <property type="entry name" value="ARM repeat, domain 1"/>
    <property type="match status" value="1"/>
</dbReference>
<dbReference type="GO" id="GO:0016282">
    <property type="term" value="C:eukaryotic 43S preinitiation complex"/>
    <property type="evidence" value="ECO:0007669"/>
    <property type="project" value="UniProtKB-UniRule"/>
</dbReference>
<comment type="subcellular location">
    <subcellularLocation>
        <location evidence="4">Cytoplasm</location>
    </subcellularLocation>
</comment>
<dbReference type="GO" id="GO:0001732">
    <property type="term" value="P:formation of cytoplasmic translation initiation complex"/>
    <property type="evidence" value="ECO:0007669"/>
    <property type="project" value="UniProtKB-UniRule"/>
</dbReference>
<comment type="similarity">
    <text evidence="4">Belongs to the eIF-3 subunit K family.</text>
</comment>
<keyword evidence="3 4" id="KW-0648">Protein biosynthesis</keyword>
<keyword evidence="2 4" id="KW-0396">Initiation factor</keyword>
<dbReference type="GO" id="GO:0005852">
    <property type="term" value="C:eukaryotic translation initiation factor 3 complex"/>
    <property type="evidence" value="ECO:0007669"/>
    <property type="project" value="UniProtKB-UniRule"/>
</dbReference>
<dbReference type="HAMAP" id="MF_03010">
    <property type="entry name" value="eIF3k"/>
    <property type="match status" value="1"/>
</dbReference>
<name>A0AA39RBB3_9LECA</name>
<dbReference type="GO" id="GO:0043022">
    <property type="term" value="F:ribosome binding"/>
    <property type="evidence" value="ECO:0007669"/>
    <property type="project" value="InterPro"/>
</dbReference>
<dbReference type="SUPFAM" id="SSF46785">
    <property type="entry name" value="Winged helix' DNA-binding domain"/>
    <property type="match status" value="1"/>
</dbReference>
<dbReference type="FunFam" id="1.10.10.10:FF:000389">
    <property type="entry name" value="Eukaryotic translation initiation factor 3 subunit K"/>
    <property type="match status" value="1"/>
</dbReference>
<dbReference type="InterPro" id="IPR000717">
    <property type="entry name" value="PCI_dom"/>
</dbReference>
<comment type="caution">
    <text evidence="6">The sequence shown here is derived from an EMBL/GenBank/DDBJ whole genome shotgun (WGS) entry which is preliminary data.</text>
</comment>
<dbReference type="Pfam" id="PF10075">
    <property type="entry name" value="CSN8_PSD8_EIF3K"/>
    <property type="match status" value="1"/>
</dbReference>
<dbReference type="EMBL" id="JAFEKC020000001">
    <property type="protein sequence ID" value="KAK0517281.1"/>
    <property type="molecule type" value="Genomic_DNA"/>
</dbReference>
<dbReference type="InterPro" id="IPR009374">
    <property type="entry name" value="eIF3k"/>
</dbReference>
<dbReference type="PANTHER" id="PTHR13022:SF0">
    <property type="entry name" value="EUKARYOTIC TRANSLATION INITIATION FACTOR 3 SUBUNIT K"/>
    <property type="match status" value="1"/>
</dbReference>
<dbReference type="InterPro" id="IPR033464">
    <property type="entry name" value="CSN8_PSD8_EIF3K"/>
</dbReference>
<evidence type="ECO:0000259" key="5">
    <source>
        <dbReference type="PROSITE" id="PS50250"/>
    </source>
</evidence>
<gene>
    <name evidence="6" type="ORF">JMJ35_000436</name>
</gene>
<dbReference type="GO" id="GO:0003723">
    <property type="term" value="F:RNA binding"/>
    <property type="evidence" value="ECO:0007669"/>
    <property type="project" value="UniProtKB-UniRule"/>
</dbReference>
<dbReference type="AlphaFoldDB" id="A0AA39RBB3"/>
<dbReference type="PROSITE" id="PS50250">
    <property type="entry name" value="PCI"/>
    <property type="match status" value="1"/>
</dbReference>
<comment type="function">
    <text evidence="4">Component of the eukaryotic translation initiation factor 3 (eIF-3) complex, which is involved in protein synthesis of a specialized repertoire of mRNAs and, together with other initiation factors, stimulates binding of mRNA and methionyl-tRNAi to the 40S ribosome. The eIF-3 complex specifically targets and initiates translation of a subset of mRNAs involved in cell proliferation.</text>
</comment>
<dbReference type="InterPro" id="IPR036390">
    <property type="entry name" value="WH_DNA-bd_sf"/>
</dbReference>
<evidence type="ECO:0000256" key="3">
    <source>
        <dbReference type="ARBA" id="ARBA00022917"/>
    </source>
</evidence>
<evidence type="ECO:0000313" key="7">
    <source>
        <dbReference type="Proteomes" id="UP001166286"/>
    </source>
</evidence>